<organism evidence="11 12">
    <name type="scientific">Methanocaldococcus lauensis</name>
    <dbReference type="NCBI Taxonomy" id="2546128"/>
    <lineage>
        <taxon>Archaea</taxon>
        <taxon>Methanobacteriati</taxon>
        <taxon>Methanobacteriota</taxon>
        <taxon>Methanomada group</taxon>
        <taxon>Methanococci</taxon>
        <taxon>Methanococcales</taxon>
        <taxon>Methanocaldococcaceae</taxon>
        <taxon>Methanocaldococcus</taxon>
    </lineage>
</organism>
<keyword evidence="4" id="KW-0690">Ribosome biogenesis</keyword>
<comment type="similarity">
    <text evidence="2">Belongs to the NOB1 family.</text>
</comment>
<dbReference type="FunFam" id="3.40.50.1010:FF:000020">
    <property type="entry name" value="20S-pre-rRNA D-site endonuclease NOB1"/>
    <property type="match status" value="1"/>
</dbReference>
<dbReference type="EMBL" id="LR792632">
    <property type="protein sequence ID" value="CAB3289746.1"/>
    <property type="molecule type" value="Genomic_DNA"/>
</dbReference>
<dbReference type="InterPro" id="IPR039907">
    <property type="entry name" value="NOB1"/>
</dbReference>
<feature type="domain" description="PIN" evidence="10">
    <location>
        <begin position="14"/>
        <end position="113"/>
    </location>
</feature>
<dbReference type="InterPro" id="IPR002716">
    <property type="entry name" value="PIN_dom"/>
</dbReference>
<evidence type="ECO:0000256" key="3">
    <source>
        <dbReference type="ARBA" id="ARBA00021078"/>
    </source>
</evidence>
<dbReference type="Proteomes" id="UP000679213">
    <property type="component" value="Chromosome I"/>
</dbReference>
<dbReference type="InterPro" id="IPR033411">
    <property type="entry name" value="Ribonuclease_PIN"/>
</dbReference>
<evidence type="ECO:0000256" key="2">
    <source>
        <dbReference type="ARBA" id="ARBA00005858"/>
    </source>
</evidence>
<keyword evidence="8 11" id="KW-0378">Hydrolase</keyword>
<keyword evidence="12" id="KW-1185">Reference proteome</keyword>
<evidence type="ECO:0000256" key="1">
    <source>
        <dbReference type="ARBA" id="ARBA00001936"/>
    </source>
</evidence>
<dbReference type="Gene3D" id="2.20.28.10">
    <property type="match status" value="1"/>
</dbReference>
<dbReference type="NCBIfam" id="NF009147">
    <property type="entry name" value="PRK12496.1-4"/>
    <property type="match status" value="1"/>
</dbReference>
<evidence type="ECO:0000259" key="10">
    <source>
        <dbReference type="SMART" id="SM00670"/>
    </source>
</evidence>
<dbReference type="PANTHER" id="PTHR12814:SF2">
    <property type="entry name" value="RNA-BINDING PROTEIN NOB1"/>
    <property type="match status" value="1"/>
</dbReference>
<protein>
    <recommendedName>
        <fullName evidence="3">Endoribonuclease Nob1</fullName>
    </recommendedName>
</protein>
<evidence type="ECO:0000256" key="7">
    <source>
        <dbReference type="ARBA" id="ARBA00022723"/>
    </source>
</evidence>
<evidence type="ECO:0000256" key="8">
    <source>
        <dbReference type="ARBA" id="ARBA00022801"/>
    </source>
</evidence>
<keyword evidence="7" id="KW-0479">Metal-binding</keyword>
<dbReference type="InterPro" id="IPR029060">
    <property type="entry name" value="PIN-like_dom_sf"/>
</dbReference>
<dbReference type="GO" id="GO:0005737">
    <property type="term" value="C:cytoplasm"/>
    <property type="evidence" value="ECO:0007669"/>
    <property type="project" value="UniProtKB-ARBA"/>
</dbReference>
<evidence type="ECO:0000313" key="11">
    <source>
        <dbReference type="EMBL" id="CAB3289746.1"/>
    </source>
</evidence>
<evidence type="ECO:0000256" key="9">
    <source>
        <dbReference type="ARBA" id="ARBA00045770"/>
    </source>
</evidence>
<reference evidence="11 12" key="1">
    <citation type="submission" date="2020-04" db="EMBL/GenBank/DDBJ databases">
        <authorList>
            <consortium name="Genoscope - CEA"/>
            <person name="William W."/>
        </authorList>
    </citation>
    <scope>NUCLEOTIDE SEQUENCE [LARGE SCALE GENOMIC DNA]</scope>
    <source>
        <strain evidence="11 12">SG7</strain>
    </source>
</reference>
<dbReference type="CDD" id="cd09876">
    <property type="entry name" value="PIN_Nob1-like"/>
    <property type="match status" value="1"/>
</dbReference>
<accession>A0A8D6PT42</accession>
<evidence type="ECO:0000256" key="5">
    <source>
        <dbReference type="ARBA" id="ARBA00022649"/>
    </source>
</evidence>
<dbReference type="SUPFAM" id="SSF88723">
    <property type="entry name" value="PIN domain-like"/>
    <property type="match status" value="1"/>
</dbReference>
<dbReference type="AlphaFoldDB" id="A0A8D6PT42"/>
<evidence type="ECO:0000256" key="6">
    <source>
        <dbReference type="ARBA" id="ARBA00022722"/>
    </source>
</evidence>
<sequence length="180" mass="20530">MCIILCYLECGTMKVKVLDASAIIHGYNPVIEEGEHYITPEVLEEVESMKVIVDQSLNLGKLKIKIPSKEYIKIVEDTVKKTGDNLSKEDISILALALELKGILYTDDYGIQNVAKKLNIDVRGIIYEPTNKNFVWRKVCEGCKKMYPIDFDEDVCEICGSPLKRKMVKSRLSKNKKRKK</sequence>
<dbReference type="Gene3D" id="3.40.50.1010">
    <property type="entry name" value="5'-nuclease"/>
    <property type="match status" value="1"/>
</dbReference>
<comment type="function">
    <text evidence="9">Toxic component of a type II toxin-antitoxin (TA) system. Processes pre-16S-rRNA at its 3' end (the D-site) to yield the mature 3' end.</text>
</comment>
<evidence type="ECO:0000313" key="12">
    <source>
        <dbReference type="Proteomes" id="UP000679213"/>
    </source>
</evidence>
<comment type="cofactor">
    <cofactor evidence="1">
        <name>Mn(2+)</name>
        <dbReference type="ChEBI" id="CHEBI:29035"/>
    </cofactor>
</comment>
<keyword evidence="5" id="KW-1277">Toxin-antitoxin system</keyword>
<dbReference type="Pfam" id="PF17146">
    <property type="entry name" value="PIN_6"/>
    <property type="match status" value="1"/>
</dbReference>
<keyword evidence="6" id="KW-0540">Nuclease</keyword>
<dbReference type="GO" id="GO:0046872">
    <property type="term" value="F:metal ion binding"/>
    <property type="evidence" value="ECO:0007669"/>
    <property type="project" value="UniProtKB-KW"/>
</dbReference>
<dbReference type="SMART" id="SM00670">
    <property type="entry name" value="PINc"/>
    <property type="match status" value="1"/>
</dbReference>
<gene>
    <name evidence="11" type="primary">nob</name>
    <name evidence="11" type="ORF">MLAUSG7_1401</name>
</gene>
<dbReference type="GO" id="GO:0030688">
    <property type="term" value="C:preribosome, small subunit precursor"/>
    <property type="evidence" value="ECO:0007669"/>
    <property type="project" value="TreeGrafter"/>
</dbReference>
<evidence type="ECO:0000256" key="4">
    <source>
        <dbReference type="ARBA" id="ARBA00022517"/>
    </source>
</evidence>
<dbReference type="GO" id="GO:0016787">
    <property type="term" value="F:hydrolase activity"/>
    <property type="evidence" value="ECO:0007669"/>
    <property type="project" value="UniProtKB-KW"/>
</dbReference>
<dbReference type="KEGG" id="mesg:MLAUSG7_1401"/>
<dbReference type="GO" id="GO:0004521">
    <property type="term" value="F:RNA endonuclease activity"/>
    <property type="evidence" value="ECO:0007669"/>
    <property type="project" value="TreeGrafter"/>
</dbReference>
<proteinExistence type="inferred from homology"/>
<dbReference type="PANTHER" id="PTHR12814">
    <property type="entry name" value="RNA-BINDING PROTEIN NOB1"/>
    <property type="match status" value="1"/>
</dbReference>
<name>A0A8D6PT42_9EURY</name>
<dbReference type="GO" id="GO:0030490">
    <property type="term" value="P:maturation of SSU-rRNA"/>
    <property type="evidence" value="ECO:0007669"/>
    <property type="project" value="TreeGrafter"/>
</dbReference>